<gene>
    <name evidence="1" type="ORF">ACFSKL_21420</name>
</gene>
<protein>
    <submittedName>
        <fullName evidence="1">Uncharacterized protein</fullName>
    </submittedName>
</protein>
<keyword evidence="2" id="KW-1185">Reference proteome</keyword>
<dbReference type="Proteomes" id="UP001597361">
    <property type="component" value="Unassembled WGS sequence"/>
</dbReference>
<accession>A0ABW4VSV5</accession>
<dbReference type="RefSeq" id="WP_376889202.1">
    <property type="nucleotide sequence ID" value="NZ_JBHUHR010000048.1"/>
</dbReference>
<evidence type="ECO:0000313" key="1">
    <source>
        <dbReference type="EMBL" id="MFD2037372.1"/>
    </source>
</evidence>
<organism evidence="1 2">
    <name type="scientific">Belliella marina</name>
    <dbReference type="NCBI Taxonomy" id="1644146"/>
    <lineage>
        <taxon>Bacteria</taxon>
        <taxon>Pseudomonadati</taxon>
        <taxon>Bacteroidota</taxon>
        <taxon>Cytophagia</taxon>
        <taxon>Cytophagales</taxon>
        <taxon>Cyclobacteriaceae</taxon>
        <taxon>Belliella</taxon>
    </lineage>
</organism>
<name>A0ABW4VSV5_9BACT</name>
<dbReference type="EMBL" id="JBHUHR010000048">
    <property type="protein sequence ID" value="MFD2037372.1"/>
    <property type="molecule type" value="Genomic_DNA"/>
</dbReference>
<comment type="caution">
    <text evidence="1">The sequence shown here is derived from an EMBL/GenBank/DDBJ whole genome shotgun (WGS) entry which is preliminary data.</text>
</comment>
<evidence type="ECO:0000313" key="2">
    <source>
        <dbReference type="Proteomes" id="UP001597361"/>
    </source>
</evidence>
<proteinExistence type="predicted"/>
<sequence length="98" mass="11275">MKYSIVFTLALLLLGSCAILGPRAEFTRGMSEKKFLRQNRDAVISTLDGEFITYRVNRGETFYVLATFEEGKLVKLEERELVPAWMPQQPTNENNNEE</sequence>
<dbReference type="PROSITE" id="PS51257">
    <property type="entry name" value="PROKAR_LIPOPROTEIN"/>
    <property type="match status" value="1"/>
</dbReference>
<reference evidence="2" key="1">
    <citation type="journal article" date="2019" name="Int. J. Syst. Evol. Microbiol.">
        <title>The Global Catalogue of Microorganisms (GCM) 10K type strain sequencing project: providing services to taxonomists for standard genome sequencing and annotation.</title>
        <authorList>
            <consortium name="The Broad Institute Genomics Platform"/>
            <consortium name="The Broad Institute Genome Sequencing Center for Infectious Disease"/>
            <person name="Wu L."/>
            <person name="Ma J."/>
        </authorList>
    </citation>
    <scope>NUCLEOTIDE SEQUENCE [LARGE SCALE GENOMIC DNA]</scope>
    <source>
        <strain evidence="2">CGMCC 1.15180</strain>
    </source>
</reference>